<organism evidence="7 8">
    <name type="scientific">Cellulophaga geojensis KL-A</name>
    <dbReference type="NCBI Taxonomy" id="1328323"/>
    <lineage>
        <taxon>Bacteria</taxon>
        <taxon>Pseudomonadati</taxon>
        <taxon>Bacteroidota</taxon>
        <taxon>Flavobacteriia</taxon>
        <taxon>Flavobacteriales</taxon>
        <taxon>Flavobacteriaceae</taxon>
        <taxon>Cellulophaga</taxon>
    </lineage>
</organism>
<feature type="transmembrane region" description="Helical" evidence="6">
    <location>
        <begin position="125"/>
        <end position="146"/>
    </location>
</feature>
<feature type="transmembrane region" description="Helical" evidence="6">
    <location>
        <begin position="461"/>
        <end position="483"/>
    </location>
</feature>
<feature type="transmembrane region" description="Helical" evidence="6">
    <location>
        <begin position="224"/>
        <end position="240"/>
    </location>
</feature>
<feature type="transmembrane region" description="Helical" evidence="6">
    <location>
        <begin position="439"/>
        <end position="455"/>
    </location>
</feature>
<dbReference type="PANTHER" id="PTHR30250">
    <property type="entry name" value="PST FAMILY PREDICTED COLANIC ACID TRANSPORTER"/>
    <property type="match status" value="1"/>
</dbReference>
<keyword evidence="2" id="KW-1003">Cell membrane</keyword>
<feature type="transmembrane region" description="Helical" evidence="6">
    <location>
        <begin position="40"/>
        <end position="66"/>
    </location>
</feature>
<accession>A0ABN0RQ57</accession>
<feature type="transmembrane region" description="Helical" evidence="6">
    <location>
        <begin position="12"/>
        <end position="34"/>
    </location>
</feature>
<feature type="transmembrane region" description="Helical" evidence="6">
    <location>
        <begin position="260"/>
        <end position="283"/>
    </location>
</feature>
<evidence type="ECO:0000256" key="6">
    <source>
        <dbReference type="SAM" id="Phobius"/>
    </source>
</evidence>
<dbReference type="RefSeq" id="WP_034644656.1">
    <property type="nucleotide sequence ID" value="NZ_ARZX01000006.1"/>
</dbReference>
<proteinExistence type="predicted"/>
<evidence type="ECO:0000313" key="8">
    <source>
        <dbReference type="Proteomes" id="UP000019275"/>
    </source>
</evidence>
<name>A0ABN0RQ57_9FLAO</name>
<keyword evidence="8" id="KW-1185">Reference proteome</keyword>
<evidence type="ECO:0000256" key="2">
    <source>
        <dbReference type="ARBA" id="ARBA00022475"/>
    </source>
</evidence>
<sequence length="502" mass="56157">MSQLKKGALLTYVKIILTNVVGLVLTPFIVRSLGDSEYGVYLLVGSFVAYLGLMNLGINNAIVRYVAKYKAEKNKKGEQEFLGTTMWIYIFISLFLTLVGGILYYNFDLIFSESLTYEELRIAKIMFIILVGNIAIALPGGSFFAICGGYESFVFPSLLNISRYLIRALIVFVVLIYGGKAISIVIIDTILSVTVMLIAARFVSKKLKVKISLKIFDTSLIKDIFSYSLWVFLFGIVYKFQWNAGQLILGVTTDSTTVAIYGIGVMLGGYYGAFAGGINSVLIPRATQMVINKSSGKELTETMVKIGRLNSFILLLVLSGFILFGKSFILLWVGETYENSWVIALLLMSVMTLPLIQAFGNSILEAKRKNRFKSLLSIFTVGSGVIVAYFMSQSYGIIGTAIPLITAMALNIIIMNLYYKKIFDFKIFSFFNKTLLKPFVLFTFMVIIASFLLNTTNINTWPLFLLFGSVYTIICIIAIYLVLMNDYEKSLISNMIKFNKKK</sequence>
<evidence type="ECO:0000256" key="4">
    <source>
        <dbReference type="ARBA" id="ARBA00022989"/>
    </source>
</evidence>
<dbReference type="InterPro" id="IPR002797">
    <property type="entry name" value="Polysacc_synth"/>
</dbReference>
<evidence type="ECO:0000256" key="1">
    <source>
        <dbReference type="ARBA" id="ARBA00004651"/>
    </source>
</evidence>
<feature type="transmembrane region" description="Helical" evidence="6">
    <location>
        <begin position="184"/>
        <end position="203"/>
    </location>
</feature>
<keyword evidence="3 6" id="KW-0812">Transmembrane</keyword>
<dbReference type="InterPro" id="IPR050833">
    <property type="entry name" value="Poly_Biosynth_Transport"/>
</dbReference>
<feature type="transmembrane region" description="Helical" evidence="6">
    <location>
        <begin position="158"/>
        <end position="178"/>
    </location>
</feature>
<dbReference type="Proteomes" id="UP000019275">
    <property type="component" value="Unassembled WGS sequence"/>
</dbReference>
<feature type="transmembrane region" description="Helical" evidence="6">
    <location>
        <begin position="86"/>
        <end position="105"/>
    </location>
</feature>
<feature type="transmembrane region" description="Helical" evidence="6">
    <location>
        <begin position="312"/>
        <end position="334"/>
    </location>
</feature>
<gene>
    <name evidence="7" type="ORF">KLA_06832</name>
</gene>
<feature type="transmembrane region" description="Helical" evidence="6">
    <location>
        <begin position="372"/>
        <end position="391"/>
    </location>
</feature>
<dbReference type="Pfam" id="PF01943">
    <property type="entry name" value="Polysacc_synt"/>
    <property type="match status" value="1"/>
</dbReference>
<feature type="transmembrane region" description="Helical" evidence="6">
    <location>
        <begin position="340"/>
        <end position="360"/>
    </location>
</feature>
<evidence type="ECO:0000256" key="3">
    <source>
        <dbReference type="ARBA" id="ARBA00022692"/>
    </source>
</evidence>
<keyword evidence="4 6" id="KW-1133">Transmembrane helix</keyword>
<evidence type="ECO:0000256" key="5">
    <source>
        <dbReference type="ARBA" id="ARBA00023136"/>
    </source>
</evidence>
<comment type="caution">
    <text evidence="7">The sequence shown here is derived from an EMBL/GenBank/DDBJ whole genome shotgun (WGS) entry which is preliminary data.</text>
</comment>
<protein>
    <submittedName>
        <fullName evidence="7">Polysaccharide production protein</fullName>
    </submittedName>
</protein>
<reference evidence="7 8" key="1">
    <citation type="journal article" date="2014" name="Genome Announc.">
        <title>Draft Genome Sequence of the Carrageenan-Degrading Bacterium Cellulophaga sp. Strain KL-A, Isolated from Decaying Marine Algae.</title>
        <authorList>
            <person name="Shan D."/>
            <person name="Ying J."/>
            <person name="Li X."/>
            <person name="Gao Z."/>
            <person name="Wei G."/>
            <person name="Shao Z."/>
        </authorList>
    </citation>
    <scope>NUCLEOTIDE SEQUENCE [LARGE SCALE GENOMIC DNA]</scope>
    <source>
        <strain evidence="7 8">KL-A</strain>
    </source>
</reference>
<feature type="transmembrane region" description="Helical" evidence="6">
    <location>
        <begin position="397"/>
        <end position="419"/>
    </location>
</feature>
<dbReference type="PANTHER" id="PTHR30250:SF26">
    <property type="entry name" value="PSMA PROTEIN"/>
    <property type="match status" value="1"/>
</dbReference>
<keyword evidence="5 6" id="KW-0472">Membrane</keyword>
<comment type="subcellular location">
    <subcellularLocation>
        <location evidence="1">Cell membrane</location>
        <topology evidence="1">Multi-pass membrane protein</topology>
    </subcellularLocation>
</comment>
<dbReference type="EMBL" id="ARZX01000006">
    <property type="protein sequence ID" value="EWH14024.1"/>
    <property type="molecule type" value="Genomic_DNA"/>
</dbReference>
<evidence type="ECO:0000313" key="7">
    <source>
        <dbReference type="EMBL" id="EWH14024.1"/>
    </source>
</evidence>